<protein>
    <recommendedName>
        <fullName evidence="1">Chromosomal replication initiator protein DnaA</fullName>
    </recommendedName>
</protein>
<comment type="function">
    <text evidence="1">Plays an essential role in the initiation and regulation of chromosomal replication. ATP-DnaA binds to the origin of replication (oriC) to initiate formation of the DNA replication initiation complex once per cell cycle. Binds the DnaA box (a 9 base pair repeat at the origin) and separates the double-stranded (ds)DNA. Forms a right-handed helical filament on oriC DNA; dsDNA binds to the exterior of the filament while single-stranded (ss)DNA is stabiized in the filament's interior. The ATP-DnaA-oriC complex binds and stabilizes one strand of the AT-rich DNA unwinding element (DUE), permitting loading of DNA polymerase. After initiation quickly degrades to an ADP-DnaA complex that is not apt for DNA replication. Binds acidic phospholipids.</text>
</comment>
<dbReference type="InterPro" id="IPR003593">
    <property type="entry name" value="AAA+_ATPase"/>
</dbReference>
<comment type="similarity">
    <text evidence="2">Belongs to the DnaA family.</text>
</comment>
<organism evidence="5 6">
    <name type="scientific">candidate division WOR-3 bacterium</name>
    <dbReference type="NCBI Taxonomy" id="2052148"/>
    <lineage>
        <taxon>Bacteria</taxon>
        <taxon>Bacteria division WOR-3</taxon>
    </lineage>
</organism>
<dbReference type="GO" id="GO:0005886">
    <property type="term" value="C:plasma membrane"/>
    <property type="evidence" value="ECO:0007669"/>
    <property type="project" value="TreeGrafter"/>
</dbReference>
<dbReference type="PANTHER" id="PTHR30050">
    <property type="entry name" value="CHROMOSOMAL REPLICATION INITIATOR PROTEIN DNAA"/>
    <property type="match status" value="1"/>
</dbReference>
<keyword evidence="3" id="KW-0175">Coiled coil</keyword>
<dbReference type="PRINTS" id="PR00051">
    <property type="entry name" value="DNAA"/>
</dbReference>
<sequence length="585" mass="66996">MKGVKATFDNFIPGEENRVTYLAAQRIAHAEPGSLFNPFYIYGDIGTGKTHLLEATVAAIREKFPGFNVVSEKIGNIVEELKTTSFDDIRKRWQEANYLILDDIHYLNRLEEEKDRFTQLLITLFNRDVQLIISGRFPPKDLKLDEHFVSIIESGLVTSLSPPKEMTRLEILKKMCEIRGVILTDEIFAELARIPFKSVRELEGALNRVLAYSSIGEIAMDRNLLMMALKEYYQEKQTEPVVTSFLAEVSEEVDRALAEVESEEAIRKQFEEKIYIWNMKGFRTDAISDLLDGDIETLKKAYEEFVQKVEKLIDLQREYGSIDLSNNPELALKIEALLFDPERIDELTRLIEEAKGALPVVKFGFSFDDMIVGECNRIPVELAHKAIEKPGQEINPLTFIGKSGTGKTSLLWAIGNDIVVRNPTLTVEYLDLRHPKGEFHTPDILLLDNLDECPPERRKELLDLLKEMMAQNRQIFIATTTPPLRLGWPDFDRQIFEEGVEAELKPPDPKTAAEYIRAKGGEPPTSLPCFDSFYDLERYFKFEAIPIPLGLPGEEEITTVRVDEKKLIFPKDLDDYLLDEEVPWQ</sequence>
<dbReference type="Gene3D" id="1.10.8.60">
    <property type="match status" value="1"/>
</dbReference>
<feature type="domain" description="AAA+ ATPase" evidence="4">
    <location>
        <begin position="35"/>
        <end position="206"/>
    </location>
</feature>
<dbReference type="PANTHER" id="PTHR30050:SF2">
    <property type="entry name" value="CHROMOSOMAL REPLICATION INITIATOR PROTEIN DNAA"/>
    <property type="match status" value="1"/>
</dbReference>
<dbReference type="EMBL" id="QNBE01000013">
    <property type="protein sequence ID" value="RKX71255.1"/>
    <property type="molecule type" value="Genomic_DNA"/>
</dbReference>
<feature type="coiled-coil region" evidence="3">
    <location>
        <begin position="246"/>
        <end position="318"/>
    </location>
</feature>
<dbReference type="Proteomes" id="UP000268469">
    <property type="component" value="Unassembled WGS sequence"/>
</dbReference>
<dbReference type="Pfam" id="PF00308">
    <property type="entry name" value="Bac_DnaA"/>
    <property type="match status" value="2"/>
</dbReference>
<dbReference type="GO" id="GO:0006270">
    <property type="term" value="P:DNA replication initiation"/>
    <property type="evidence" value="ECO:0007669"/>
    <property type="project" value="TreeGrafter"/>
</dbReference>
<gene>
    <name evidence="5" type="ORF">DRP53_02220</name>
</gene>
<keyword evidence="1" id="KW-0238">DNA-binding</keyword>
<dbReference type="InterPro" id="IPR013317">
    <property type="entry name" value="DnaA_dom"/>
</dbReference>
<evidence type="ECO:0000256" key="3">
    <source>
        <dbReference type="SAM" id="Coils"/>
    </source>
</evidence>
<dbReference type="AlphaFoldDB" id="A0A660SK84"/>
<keyword evidence="1" id="KW-0067">ATP-binding</keyword>
<proteinExistence type="inferred from homology"/>
<reference evidence="5 6" key="1">
    <citation type="submission" date="2018-06" db="EMBL/GenBank/DDBJ databases">
        <title>Extensive metabolic versatility and redundancy in microbially diverse, dynamic hydrothermal sediments.</title>
        <authorList>
            <person name="Dombrowski N."/>
            <person name="Teske A."/>
            <person name="Baker B.J."/>
        </authorList>
    </citation>
    <scope>NUCLEOTIDE SEQUENCE [LARGE SCALE GENOMIC DNA]</scope>
    <source>
        <strain evidence="5">B36_G15</strain>
    </source>
</reference>
<evidence type="ECO:0000256" key="2">
    <source>
        <dbReference type="RuleBase" id="RU004227"/>
    </source>
</evidence>
<evidence type="ECO:0000313" key="6">
    <source>
        <dbReference type="Proteomes" id="UP000268469"/>
    </source>
</evidence>
<evidence type="ECO:0000256" key="1">
    <source>
        <dbReference type="RuleBase" id="RU000577"/>
    </source>
</evidence>
<dbReference type="GO" id="GO:0005524">
    <property type="term" value="F:ATP binding"/>
    <property type="evidence" value="ECO:0007669"/>
    <property type="project" value="UniProtKB-KW"/>
</dbReference>
<evidence type="ECO:0000313" key="5">
    <source>
        <dbReference type="EMBL" id="RKX71255.1"/>
    </source>
</evidence>
<dbReference type="InterPro" id="IPR020591">
    <property type="entry name" value="Chromosome_initiator_DnaA-like"/>
</dbReference>
<evidence type="ECO:0000259" key="4">
    <source>
        <dbReference type="SMART" id="SM00382"/>
    </source>
</evidence>
<dbReference type="SUPFAM" id="SSF52540">
    <property type="entry name" value="P-loop containing nucleoside triphosphate hydrolases"/>
    <property type="match status" value="2"/>
</dbReference>
<keyword evidence="1" id="KW-0235">DNA replication</keyword>
<accession>A0A660SK84</accession>
<dbReference type="SMART" id="SM00382">
    <property type="entry name" value="AAA"/>
    <property type="match status" value="2"/>
</dbReference>
<dbReference type="Gene3D" id="3.40.50.300">
    <property type="entry name" value="P-loop containing nucleotide triphosphate hydrolases"/>
    <property type="match status" value="2"/>
</dbReference>
<name>A0A660SK84_UNCW3</name>
<feature type="domain" description="AAA+ ATPase" evidence="4">
    <location>
        <begin position="393"/>
        <end position="501"/>
    </location>
</feature>
<dbReference type="GO" id="GO:0003688">
    <property type="term" value="F:DNA replication origin binding"/>
    <property type="evidence" value="ECO:0007669"/>
    <property type="project" value="TreeGrafter"/>
</dbReference>
<keyword evidence="1" id="KW-0547">Nucleotide-binding</keyword>
<comment type="caution">
    <text evidence="5">The sequence shown here is derived from an EMBL/GenBank/DDBJ whole genome shotgun (WGS) entry which is preliminary data.</text>
</comment>
<dbReference type="InterPro" id="IPR027417">
    <property type="entry name" value="P-loop_NTPase"/>
</dbReference>